<accession>A0ABT1USY1</accession>
<keyword evidence="3" id="KW-0378">Hydrolase</keyword>
<dbReference type="Pfam" id="PF08386">
    <property type="entry name" value="Abhydrolase_4"/>
    <property type="match status" value="1"/>
</dbReference>
<keyword evidence="4" id="KW-1185">Reference proteome</keyword>
<evidence type="ECO:0000256" key="1">
    <source>
        <dbReference type="SAM" id="MobiDB-lite"/>
    </source>
</evidence>
<feature type="compositionally biased region" description="Pro residues" evidence="1">
    <location>
        <begin position="153"/>
        <end position="165"/>
    </location>
</feature>
<protein>
    <submittedName>
        <fullName evidence="3">Alpha/beta hydrolase</fullName>
    </submittedName>
</protein>
<feature type="region of interest" description="Disordered" evidence="1">
    <location>
        <begin position="125"/>
        <end position="189"/>
    </location>
</feature>
<evidence type="ECO:0000313" key="4">
    <source>
        <dbReference type="Proteomes" id="UP001204746"/>
    </source>
</evidence>
<dbReference type="InterPro" id="IPR029058">
    <property type="entry name" value="AB_hydrolase_fold"/>
</dbReference>
<evidence type="ECO:0000313" key="3">
    <source>
        <dbReference type="EMBL" id="MCQ8188225.1"/>
    </source>
</evidence>
<dbReference type="GO" id="GO:0016787">
    <property type="term" value="F:hydrolase activity"/>
    <property type="evidence" value="ECO:0007669"/>
    <property type="project" value="UniProtKB-KW"/>
</dbReference>
<evidence type="ECO:0000259" key="2">
    <source>
        <dbReference type="Pfam" id="PF08386"/>
    </source>
</evidence>
<gene>
    <name evidence="3" type="ORF">NP777_08195</name>
</gene>
<dbReference type="RefSeq" id="WP_256649506.1">
    <property type="nucleotide sequence ID" value="NZ_JANIAA010000003.1"/>
</dbReference>
<dbReference type="InterPro" id="IPR013595">
    <property type="entry name" value="Pept_S33_TAP-like_C"/>
</dbReference>
<dbReference type="EMBL" id="JANIAA010000003">
    <property type="protein sequence ID" value="MCQ8188225.1"/>
    <property type="molecule type" value="Genomic_DNA"/>
</dbReference>
<feature type="domain" description="Peptidase S33 tripeptidyl aminopeptidase-like C-terminal" evidence="2">
    <location>
        <begin position="23"/>
        <end position="73"/>
    </location>
</feature>
<name>A0ABT1USY1_9ACTN</name>
<dbReference type="SUPFAM" id="SSF53474">
    <property type="entry name" value="alpha/beta-Hydrolases"/>
    <property type="match status" value="1"/>
</dbReference>
<reference evidence="3 4" key="1">
    <citation type="submission" date="2022-07" db="EMBL/GenBank/DDBJ databases">
        <authorList>
            <person name="Phongsopitanun W."/>
            <person name="Tanasupawat S."/>
        </authorList>
    </citation>
    <scope>NUCLEOTIDE SEQUENCE [LARGE SCALE GENOMIC DNA]</scope>
    <source>
        <strain evidence="3 4">RCU-064</strain>
    </source>
</reference>
<comment type="caution">
    <text evidence="3">The sequence shown here is derived from an EMBL/GenBank/DDBJ whole genome shotgun (WGS) entry which is preliminary data.</text>
</comment>
<dbReference type="Proteomes" id="UP001204746">
    <property type="component" value="Unassembled WGS sequence"/>
</dbReference>
<organism evidence="3 4">
    <name type="scientific">Streptomyces rugosispiralis</name>
    <dbReference type="NCBI Taxonomy" id="2967341"/>
    <lineage>
        <taxon>Bacteria</taxon>
        <taxon>Bacillati</taxon>
        <taxon>Actinomycetota</taxon>
        <taxon>Actinomycetes</taxon>
        <taxon>Kitasatosporales</taxon>
        <taxon>Streptomycetaceae</taxon>
        <taxon>Streptomyces</taxon>
    </lineage>
</organism>
<dbReference type="Gene3D" id="3.40.50.1820">
    <property type="entry name" value="alpha/beta hydrolase"/>
    <property type="match status" value="1"/>
</dbReference>
<proteinExistence type="predicted"/>
<feature type="compositionally biased region" description="Low complexity" evidence="1">
    <location>
        <begin position="142"/>
        <end position="152"/>
    </location>
</feature>
<sequence>MAADIRRTRRLDPRPVLTGIEASTCAYWHHRPAHRTRLGSPDAPPVLLVASAHDPVTPIEGARRLRHRLPGARRRPLSVSFCESPAGRLPRPAGFPRTRLPVLMRHPDSCRAVPEQRITVVRRATTTSGDRDQVQRDRRKCASCPTAASAAPPRAPAPARTPAPAPAQDRSAANHTRGGTDASSARWPS</sequence>